<dbReference type="WBParaSite" id="ALUE_0002267401-mRNA-1">
    <property type="protein sequence ID" value="ALUE_0002267401-mRNA-1"/>
    <property type="gene ID" value="ALUE_0002267401"/>
</dbReference>
<accession>A0A0M3IV96</accession>
<dbReference type="Proteomes" id="UP000036681">
    <property type="component" value="Unplaced"/>
</dbReference>
<dbReference type="Gene3D" id="2.170.300.10">
    <property type="entry name" value="Tie2 ligand-binding domain superfamily"/>
    <property type="match status" value="1"/>
</dbReference>
<evidence type="ECO:0000313" key="2">
    <source>
        <dbReference type="WBParaSite" id="ALUE_0002267401-mRNA-1"/>
    </source>
</evidence>
<dbReference type="AlphaFoldDB" id="A0A0M3IV96"/>
<reference evidence="2" key="1">
    <citation type="submission" date="2017-02" db="UniProtKB">
        <authorList>
            <consortium name="WormBaseParasite"/>
        </authorList>
    </citation>
    <scope>IDENTIFICATION</scope>
</reference>
<proteinExistence type="predicted"/>
<name>A0A0M3IV96_ASCLU</name>
<protein>
    <submittedName>
        <fullName evidence="2">TIL domain-containing protein</fullName>
    </submittedName>
</protein>
<organism evidence="1 2">
    <name type="scientific">Ascaris lumbricoides</name>
    <name type="common">Giant roundworm</name>
    <dbReference type="NCBI Taxonomy" id="6252"/>
    <lineage>
        <taxon>Eukaryota</taxon>
        <taxon>Metazoa</taxon>
        <taxon>Ecdysozoa</taxon>
        <taxon>Nematoda</taxon>
        <taxon>Chromadorea</taxon>
        <taxon>Rhabditida</taxon>
        <taxon>Spirurina</taxon>
        <taxon>Ascaridomorpha</taxon>
        <taxon>Ascaridoidea</taxon>
        <taxon>Ascarididae</taxon>
        <taxon>Ascaris</taxon>
    </lineage>
</organism>
<evidence type="ECO:0000313" key="1">
    <source>
        <dbReference type="Proteomes" id="UP000036681"/>
    </source>
</evidence>
<sequence length="92" mass="10741">MNISAPMRMKNEMREMIADCYSGYFLNDDGKCEECAVGWTGHNCMDLCPQGWFGRNCSSRCFCWSEFCDPERGKCLSDTVRELCNYTFRLQF</sequence>
<keyword evidence="1" id="KW-1185">Reference proteome</keyword>